<dbReference type="Proteomes" id="UP001380953">
    <property type="component" value="Unassembled WGS sequence"/>
</dbReference>
<accession>A0ACC6PAL1</accession>
<keyword evidence="1" id="KW-0067">ATP-binding</keyword>
<keyword evidence="1" id="KW-0547">Nucleotide-binding</keyword>
<organism evidence="1 2">
    <name type="scientific">Saccharibacillus sacchari</name>
    <dbReference type="NCBI Taxonomy" id="456493"/>
    <lineage>
        <taxon>Bacteria</taxon>
        <taxon>Bacillati</taxon>
        <taxon>Bacillota</taxon>
        <taxon>Bacilli</taxon>
        <taxon>Bacillales</taxon>
        <taxon>Paenibacillaceae</taxon>
        <taxon>Saccharibacillus</taxon>
    </lineage>
</organism>
<keyword evidence="2" id="KW-1185">Reference proteome</keyword>
<dbReference type="EMBL" id="JBBKAR010000026">
    <property type="protein sequence ID" value="MEJ8303927.1"/>
    <property type="molecule type" value="Genomic_DNA"/>
</dbReference>
<reference evidence="1" key="1">
    <citation type="submission" date="2024-03" db="EMBL/GenBank/DDBJ databases">
        <title>Whole genome sequecning of epiphytes from Marcgravia umbellata leaves.</title>
        <authorList>
            <person name="Kumar G."/>
            <person name="Savka M.A."/>
        </authorList>
    </citation>
    <scope>NUCLEOTIDE SEQUENCE</scope>
    <source>
        <strain evidence="1">RIT_BL5</strain>
    </source>
</reference>
<sequence length="808" mass="85680">MSKLRLTDIKKSYHSGEVVHALKGVSLEFRASEFVSILGPSGCGKTTLLNIIGGLDRYDEGDLTLGGKSTKHFKDKDWDAYRNRSIGFVFQNYNLIGHQTILQNVEIAMTLSGISVSERRAKAKQALESVGLGDKLNKRPNQLSGGQMQRVAIARAIVTDPDIILADEPTGALDSHTSVQVMDILREISKTKLVIMVTHNGDLAEEYSSRIIHLRDGEVQSDSRPIMSDTDHGERTREAAATSSETAAKDTDGGKLNVGKTSMSLTTATSLSFRNLLTKKGRTLITAFAGSIGIIGVALVLALSNGLSNYITTLQAETLAGFPVTISKGVQQVQAPTGPPDELTGGGGSGEGEYPSGDVLRVADDNADAEQHTNTLTPEYFDYIAKIQDELPEAVNAVSYGSGVEMNVLAKGDDVLKFETSQSAASGAPGGFGASAPTYWSELSGDEDYVLSMYDLIGEGSRYPSAANEVAVVVNSYNEVDKAFLEKLGLNGDNADLKLTDLIGKPLLKVIPNDAYYTKDASGLFAPASASAYEALYDGDEGTELTVTGILRLKPDSSSSSGLLSEGLVYTPALTEAVTDSASGSAIAAAQQDSDRDVVSGAPFAEETMKDARLQALGADTEPTSISIYPKDFDGKEKVKAYLDAYNDGKSSEDQIVYTDLSEMIGSVVQTMLDTVSYVLTGFAGISLVVSTIMIGIITYVSVLERTKEIGILRSIGARKKDISRLFNAETLIVGFTAGALGIGIAYALTLVINQVLNGIIDIQNLAQLSPVNAIVLVLGSMLLTLIAGLIPAKAATKKDPVIALRSE</sequence>
<proteinExistence type="predicted"/>
<evidence type="ECO:0000313" key="1">
    <source>
        <dbReference type="EMBL" id="MEJ8303927.1"/>
    </source>
</evidence>
<gene>
    <name evidence="1" type="ORF">WKI47_08420</name>
</gene>
<evidence type="ECO:0000313" key="2">
    <source>
        <dbReference type="Proteomes" id="UP001380953"/>
    </source>
</evidence>
<comment type="caution">
    <text evidence="1">The sequence shown here is derived from an EMBL/GenBank/DDBJ whole genome shotgun (WGS) entry which is preliminary data.</text>
</comment>
<name>A0ACC6PAL1_9BACL</name>
<protein>
    <submittedName>
        <fullName evidence="1">ATP-binding cassette domain-containing protein</fullName>
    </submittedName>
</protein>